<evidence type="ECO:0000313" key="1">
    <source>
        <dbReference type="EMBL" id="KDN71614.1"/>
    </source>
</evidence>
<dbReference type="EMBL" id="JMSE01000148">
    <property type="protein sequence ID" value="KDN71614.1"/>
    <property type="molecule type" value="Genomic_DNA"/>
</dbReference>
<accession>A0A066XV85</accession>
<sequence>MRPKTGPQFPRLELQHLPLTRRFEHQWLCTSRNTVLLKEKVKHSLRSVSSRFSLNDKFAATRQKNEFGGDDASIIDCMTLADNSTVAANPGAPDPNALDGAERGIKGVVVSKKKFLLVKTGDSEEDTDLQTPTM</sequence>
<dbReference type="HOGENOM" id="CLU_1896085_0_0_1"/>
<keyword evidence="2" id="KW-1185">Reference proteome</keyword>
<reference evidence="2" key="1">
    <citation type="journal article" date="2014" name="Genome Announc.">
        <title>Draft genome sequence of Colletotrichum sublineola, a destructive pathogen of cultivated sorghum.</title>
        <authorList>
            <person name="Baroncelli R."/>
            <person name="Sanz-Martin J.M."/>
            <person name="Rech G.E."/>
            <person name="Sukno S.A."/>
            <person name="Thon M.R."/>
        </authorList>
    </citation>
    <scope>NUCLEOTIDE SEQUENCE [LARGE SCALE GENOMIC DNA]</scope>
    <source>
        <strain evidence="2">TX430BB</strain>
    </source>
</reference>
<gene>
    <name evidence="1" type="ORF">CSUB01_10197</name>
</gene>
<proteinExistence type="predicted"/>
<name>A0A066XV85_COLSU</name>
<dbReference type="AlphaFoldDB" id="A0A066XV85"/>
<organism evidence="1 2">
    <name type="scientific">Colletotrichum sublineola</name>
    <name type="common">Sorghum anthracnose fungus</name>
    <dbReference type="NCBI Taxonomy" id="1173701"/>
    <lineage>
        <taxon>Eukaryota</taxon>
        <taxon>Fungi</taxon>
        <taxon>Dikarya</taxon>
        <taxon>Ascomycota</taxon>
        <taxon>Pezizomycotina</taxon>
        <taxon>Sordariomycetes</taxon>
        <taxon>Hypocreomycetidae</taxon>
        <taxon>Glomerellales</taxon>
        <taxon>Glomerellaceae</taxon>
        <taxon>Colletotrichum</taxon>
        <taxon>Colletotrichum graminicola species complex</taxon>
    </lineage>
</organism>
<protein>
    <submittedName>
        <fullName evidence="1">Putative DnaJ domain-containing protein</fullName>
    </submittedName>
</protein>
<dbReference type="Proteomes" id="UP000027238">
    <property type="component" value="Unassembled WGS sequence"/>
</dbReference>
<evidence type="ECO:0000313" key="2">
    <source>
        <dbReference type="Proteomes" id="UP000027238"/>
    </source>
</evidence>
<comment type="caution">
    <text evidence="1">The sequence shown here is derived from an EMBL/GenBank/DDBJ whole genome shotgun (WGS) entry which is preliminary data.</text>
</comment>